<dbReference type="InterPro" id="IPR055066">
    <property type="entry name" value="AASDHPPT_N"/>
</dbReference>
<organism evidence="5 6">
    <name type="scientific">Legionella wadsworthii</name>
    <dbReference type="NCBI Taxonomy" id="28088"/>
    <lineage>
        <taxon>Bacteria</taxon>
        <taxon>Pseudomonadati</taxon>
        <taxon>Pseudomonadota</taxon>
        <taxon>Gammaproteobacteria</taxon>
        <taxon>Legionellales</taxon>
        <taxon>Legionellaceae</taxon>
        <taxon>Legionella</taxon>
    </lineage>
</organism>
<proteinExistence type="inferred from homology"/>
<evidence type="ECO:0000259" key="3">
    <source>
        <dbReference type="Pfam" id="PF01648"/>
    </source>
</evidence>
<dbReference type="AlphaFoldDB" id="A0A378LS46"/>
<dbReference type="InterPro" id="IPR008278">
    <property type="entry name" value="4-PPantetheinyl_Trfase_dom"/>
</dbReference>
<dbReference type="STRING" id="1122170.GCA_000701265_00511"/>
<keyword evidence="2 5" id="KW-0808">Transferase</keyword>
<comment type="similarity">
    <text evidence="1">Belongs to the P-Pant transferase superfamily. Gsp/Sfp/HetI/AcpT family.</text>
</comment>
<dbReference type="Gene3D" id="3.90.470.20">
    <property type="entry name" value="4'-phosphopantetheinyl transferase domain"/>
    <property type="match status" value="2"/>
</dbReference>
<reference evidence="5 6" key="1">
    <citation type="submission" date="2018-06" db="EMBL/GenBank/DDBJ databases">
        <authorList>
            <consortium name="Pathogen Informatics"/>
            <person name="Doyle S."/>
        </authorList>
    </citation>
    <scope>NUCLEOTIDE SEQUENCE [LARGE SCALE GENOMIC DNA]</scope>
    <source>
        <strain evidence="5 6">NCTC11532</strain>
    </source>
</reference>
<dbReference type="EC" id="2.7.8.-" evidence="5"/>
<name>A0A378LS46_9GAMM</name>
<dbReference type="InterPro" id="IPR037143">
    <property type="entry name" value="4-PPantetheinyl_Trfase_dom_sf"/>
</dbReference>
<evidence type="ECO:0000259" key="4">
    <source>
        <dbReference type="Pfam" id="PF22624"/>
    </source>
</evidence>
<dbReference type="Pfam" id="PF22624">
    <property type="entry name" value="AASDHPPT_N"/>
    <property type="match status" value="1"/>
</dbReference>
<dbReference type="PANTHER" id="PTHR12215">
    <property type="entry name" value="PHOSPHOPANTETHEINE TRANSFERASE"/>
    <property type="match status" value="1"/>
</dbReference>
<dbReference type="GO" id="GO:0008897">
    <property type="term" value="F:holo-[acyl-carrier-protein] synthase activity"/>
    <property type="evidence" value="ECO:0007669"/>
    <property type="project" value="InterPro"/>
</dbReference>
<evidence type="ECO:0000313" key="5">
    <source>
        <dbReference type="EMBL" id="STY29776.1"/>
    </source>
</evidence>
<dbReference type="Pfam" id="PF01648">
    <property type="entry name" value="ACPS"/>
    <property type="match status" value="1"/>
</dbReference>
<gene>
    <name evidence="5" type="primary">psf-1</name>
    <name evidence="5" type="ORF">NCTC11532_01975</name>
</gene>
<dbReference type="PANTHER" id="PTHR12215:SF10">
    <property type="entry name" value="L-AMINOADIPATE-SEMIALDEHYDE DEHYDROGENASE-PHOSPHOPANTETHEINYL TRANSFERASE"/>
    <property type="match status" value="1"/>
</dbReference>
<accession>A0A378LS46</accession>
<sequence>MIITGYNSLTTDNFILNEARIDLWQFSLTHELKNAYELLNSEEQARAERFYFSKHRRRFANARAIMRIILSNYLNISAEDLEFSYNSHGKPEITNGAKLQFNLSHTEDLALLAVGKGFPLGVDVEKYSARPYVGIAKSLFSDQEFDEFIKVPLALRPAIFFHVWAQKEALIKACGLGLSYPTKNFSVPIIMPTKLLVNDPLHNITWQLRSFMPEVACSGALCHHPTVREIRHGLIDPQQISQLIF</sequence>
<dbReference type="GO" id="GO:0000287">
    <property type="term" value="F:magnesium ion binding"/>
    <property type="evidence" value="ECO:0007669"/>
    <property type="project" value="InterPro"/>
</dbReference>
<dbReference type="RefSeq" id="WP_031564924.1">
    <property type="nucleotide sequence ID" value="NZ_CAAAIS010000001.1"/>
</dbReference>
<dbReference type="GO" id="GO:0019878">
    <property type="term" value="P:lysine biosynthetic process via aminoadipic acid"/>
    <property type="evidence" value="ECO:0007669"/>
    <property type="project" value="TreeGrafter"/>
</dbReference>
<evidence type="ECO:0000313" key="6">
    <source>
        <dbReference type="Proteomes" id="UP000255297"/>
    </source>
</evidence>
<dbReference type="Proteomes" id="UP000255297">
    <property type="component" value="Unassembled WGS sequence"/>
</dbReference>
<dbReference type="SUPFAM" id="SSF56214">
    <property type="entry name" value="4'-phosphopantetheinyl transferase"/>
    <property type="match status" value="2"/>
</dbReference>
<keyword evidence="6" id="KW-1185">Reference proteome</keyword>
<evidence type="ECO:0000256" key="2">
    <source>
        <dbReference type="ARBA" id="ARBA00022679"/>
    </source>
</evidence>
<dbReference type="InterPro" id="IPR050559">
    <property type="entry name" value="P-Pant_transferase_sf"/>
</dbReference>
<dbReference type="OrthoDB" id="9808281at2"/>
<evidence type="ECO:0000256" key="1">
    <source>
        <dbReference type="ARBA" id="ARBA00010990"/>
    </source>
</evidence>
<feature type="domain" description="4'-phosphopantetheinyl transferase N-terminal" evidence="4">
    <location>
        <begin position="29"/>
        <end position="113"/>
    </location>
</feature>
<dbReference type="EMBL" id="UGPB01000001">
    <property type="protein sequence ID" value="STY29776.1"/>
    <property type="molecule type" value="Genomic_DNA"/>
</dbReference>
<dbReference type="GO" id="GO:0005829">
    <property type="term" value="C:cytosol"/>
    <property type="evidence" value="ECO:0007669"/>
    <property type="project" value="TreeGrafter"/>
</dbReference>
<feature type="domain" description="4'-phosphopantetheinyl transferase" evidence="3">
    <location>
        <begin position="119"/>
        <end position="187"/>
    </location>
</feature>
<protein>
    <submittedName>
        <fullName evidence="5">Phosphopantetheinyl transferase</fullName>
        <ecNumber evidence="5">2.7.8.-</ecNumber>
    </submittedName>
</protein>